<dbReference type="AlphaFoldDB" id="A0A5C4N2E9"/>
<gene>
    <name evidence="2" type="ORF">FHG66_05475</name>
</gene>
<comment type="caution">
    <text evidence="2">The sequence shown here is derived from an EMBL/GenBank/DDBJ whole genome shotgun (WGS) entry which is preliminary data.</text>
</comment>
<dbReference type="EMBL" id="VDFU01000004">
    <property type="protein sequence ID" value="TNC51609.1"/>
    <property type="molecule type" value="Genomic_DNA"/>
</dbReference>
<dbReference type="Proteomes" id="UP000305887">
    <property type="component" value="Unassembled WGS sequence"/>
</dbReference>
<evidence type="ECO:0000313" key="3">
    <source>
        <dbReference type="Proteomes" id="UP000305887"/>
    </source>
</evidence>
<dbReference type="Gene3D" id="3.60.21.70">
    <property type="entry name" value="PhoD-like phosphatase"/>
    <property type="match status" value="1"/>
</dbReference>
<keyword evidence="3" id="KW-1185">Reference proteome</keyword>
<evidence type="ECO:0008006" key="4">
    <source>
        <dbReference type="Google" id="ProtNLM"/>
    </source>
</evidence>
<dbReference type="PANTHER" id="PTHR37031">
    <property type="entry name" value="METALLOPHOSPHATASE BINDING DOMAIN PROTEIN"/>
    <property type="match status" value="1"/>
</dbReference>
<organism evidence="2 3">
    <name type="scientific">Rubellimicrobium rubrum</name>
    <dbReference type="NCBI Taxonomy" id="2585369"/>
    <lineage>
        <taxon>Bacteria</taxon>
        <taxon>Pseudomonadati</taxon>
        <taxon>Pseudomonadota</taxon>
        <taxon>Alphaproteobacteria</taxon>
        <taxon>Rhodobacterales</taxon>
        <taxon>Roseobacteraceae</taxon>
        <taxon>Rubellimicrobium</taxon>
    </lineage>
</organism>
<proteinExistence type="predicted"/>
<protein>
    <recommendedName>
        <fullName evidence="4">PhoD-like phosphatase metallophosphatase domain-containing protein</fullName>
    </recommendedName>
</protein>
<dbReference type="InterPro" id="IPR038607">
    <property type="entry name" value="PhoD-like_sf"/>
</dbReference>
<evidence type="ECO:0000313" key="2">
    <source>
        <dbReference type="EMBL" id="TNC51609.1"/>
    </source>
</evidence>
<accession>A0A5C4N2E9</accession>
<dbReference type="RefSeq" id="WP_139075731.1">
    <property type="nucleotide sequence ID" value="NZ_VDFU01000004.1"/>
</dbReference>
<dbReference type="PANTHER" id="PTHR37031:SF2">
    <property type="entry name" value="PHOD-LIKE PHOSPHATASE METALLOPHOSPHATASE DOMAIN-CONTAINING PROTEIN"/>
    <property type="match status" value="1"/>
</dbReference>
<name>A0A5C4N2E9_9RHOB</name>
<evidence type="ECO:0000256" key="1">
    <source>
        <dbReference type="SAM" id="MobiDB-lite"/>
    </source>
</evidence>
<sequence length="835" mass="89198">MPLPLVLAGPIVRRVDSRSATFWIALSEAAVVEAWAWRGEQTSTGNGTVESGEPFAAHSQVTATRAWGDRLHIATVTAPVVEGAGALDPGSLYAYDITVAGHGGLKELGLLADASGSGDGIDAAAPARLALGYVPDRLPTFTTPAASIPGLRLAHTSCRKPHGAGPDALAWLDDTIRENRTNPDQRPAQLFLTGDQIYADDVAAPLLGMLQPLAAELLGYDETVPLAGGTRVTVKDLPPMRRGRLVFEVAKFTSTSASSHLLGFGEFAAMYLAAWSPRVWRPLPDRAALFAEVAPSDREARHLTDFETAHGSRDEWEATDRELESKKKGGTAEERARVEAFALTVPKVARALANCATYMIFDDHEITDDWYVSAPWRTRVLTSPLGRAVLRNGLLAYVAFQATGNDPGPWGDPPTVTAPPPPTPELQLIEKAGTLLADREAPTVAHENEVDPLLGLASPTEGPGVRFHYTVDGPRHRVVALDTRSRRTYDSAVRHSPPKLLGSSLDAMLPSGPLQDGRELLVVISAAPILFPRIFDVLLQPAAAAIFDLKTHMVRTEAFDPARPKPSIVGSEHWDLEGWGAHESGFHEMLRRLGTYPRVVVLSGDVHFASSLACDLWTKGDDVADSRILQCTSSAAKNQPAAAERAVLRGQRAAQHLLQGQAVERLGWDGDHGVVLPAGGSIRPGRRGRLLRKPVFVPAVGWPSGTSLDPAKPPDLRYRITVLRDDRPAAELGIGAPRTPMLPAWDAADPIAMYAQVAGAHQQLLEVGKDPIRLLVFASNLGLVSFAPSPAGGDEVVATHAVMSPVGDGTTGAPFTHHRADFARLAAPPTLTATG</sequence>
<reference evidence="2 3" key="1">
    <citation type="submission" date="2019-06" db="EMBL/GenBank/DDBJ databases">
        <title>YIM 131921 draft genome.</title>
        <authorList>
            <person name="Jiang L."/>
        </authorList>
    </citation>
    <scope>NUCLEOTIDE SEQUENCE [LARGE SCALE GENOMIC DNA]</scope>
    <source>
        <strain evidence="2 3">YIM 131921</strain>
    </source>
</reference>
<dbReference type="OrthoDB" id="327733at2"/>
<feature type="region of interest" description="Disordered" evidence="1">
    <location>
        <begin position="309"/>
        <end position="331"/>
    </location>
</feature>